<dbReference type="EMBL" id="QNVH01000049">
    <property type="protein sequence ID" value="TDA38032.1"/>
    <property type="molecule type" value="Genomic_DNA"/>
</dbReference>
<organism evidence="1 2">
    <name type="scientific">Thermoproteota archaeon</name>
    <dbReference type="NCBI Taxonomy" id="2056631"/>
    <lineage>
        <taxon>Archaea</taxon>
        <taxon>Thermoproteota</taxon>
    </lineage>
</organism>
<dbReference type="PANTHER" id="PTHR47271">
    <property type="entry name" value="ARGININE DEIMINASE"/>
    <property type="match status" value="1"/>
</dbReference>
<dbReference type="Gene3D" id="3.75.10.10">
    <property type="entry name" value="L-arginine/glycine Amidinotransferase, Chain A"/>
    <property type="match status" value="1"/>
</dbReference>
<dbReference type="PANTHER" id="PTHR47271:SF2">
    <property type="entry name" value="ARGININE DEIMINASE"/>
    <property type="match status" value="1"/>
</dbReference>
<evidence type="ECO:0000313" key="1">
    <source>
        <dbReference type="EMBL" id="TDA38032.1"/>
    </source>
</evidence>
<sequence length="338" mass="37616">MEEYLEKYHEVNKPARPVVESYHDELERLWGRKWGAQSEVGKLRSVLVHRPGLELHGDLIDDPVWYGILKKPDLQKAQEQHDAFVDILKKEGVEIHYLNAPSPAHGPYSKANPRIWATRDPGVVINGGAIISRMALPWRKKDEVFWARRVAELGCPILYTVNGKGTFEGGNVVWIDPKHVCIGESIRTNAEGIAQVSRIMREVGGVEEVITVPIPGYLENLEWPAGGWAHLDTIFGIADVDLALVYPPGLPYSFIEKLLSYKITLIEVPPEEAAKEACNIVALEPRKFIMNAECPVTRKKAEREGADVIEADLSEFVKSGGAPHCATGPLIRDPGPFL</sequence>
<dbReference type="SUPFAM" id="SSF55909">
    <property type="entry name" value="Pentein"/>
    <property type="match status" value="1"/>
</dbReference>
<dbReference type="Proteomes" id="UP000315399">
    <property type="component" value="Unassembled WGS sequence"/>
</dbReference>
<evidence type="ECO:0000313" key="2">
    <source>
        <dbReference type="Proteomes" id="UP000315399"/>
    </source>
</evidence>
<evidence type="ECO:0008006" key="3">
    <source>
        <dbReference type="Google" id="ProtNLM"/>
    </source>
</evidence>
<protein>
    <recommendedName>
        <fullName evidence="3">Amidinotransferase</fullName>
    </recommendedName>
</protein>
<dbReference type="GO" id="GO:0016990">
    <property type="term" value="F:arginine deiminase activity"/>
    <property type="evidence" value="ECO:0007669"/>
    <property type="project" value="TreeGrafter"/>
</dbReference>
<name>A0A523BAZ3_9CREN</name>
<dbReference type="Pfam" id="PF02274">
    <property type="entry name" value="ADI"/>
    <property type="match status" value="2"/>
</dbReference>
<dbReference type="GO" id="GO:0019546">
    <property type="term" value="P:L-arginine deiminase pathway"/>
    <property type="evidence" value="ECO:0007669"/>
    <property type="project" value="TreeGrafter"/>
</dbReference>
<dbReference type="AlphaFoldDB" id="A0A523BAZ3"/>
<proteinExistence type="predicted"/>
<gene>
    <name evidence="1" type="ORF">DSO08_04850</name>
</gene>
<accession>A0A523BAZ3</accession>
<reference evidence="1 2" key="1">
    <citation type="journal article" date="2019" name="Nat. Microbiol.">
        <title>Expanding anaerobic alkane metabolism in the domain of Archaea.</title>
        <authorList>
            <person name="Wang Y."/>
            <person name="Wegener G."/>
            <person name="Hou J."/>
            <person name="Wang F."/>
            <person name="Xiao X."/>
        </authorList>
    </citation>
    <scope>NUCLEOTIDE SEQUENCE [LARGE SCALE GENOMIC DNA]</scope>
    <source>
        <strain evidence="1">WYZ-LMO10</strain>
    </source>
</reference>
<comment type="caution">
    <text evidence="1">The sequence shown here is derived from an EMBL/GenBank/DDBJ whole genome shotgun (WGS) entry which is preliminary data.</text>
</comment>